<dbReference type="Proteomes" id="UP000236654">
    <property type="component" value="Unassembled WGS sequence"/>
</dbReference>
<dbReference type="InterPro" id="IPR020904">
    <property type="entry name" value="Sc_DH/Rdtase_CS"/>
</dbReference>
<dbReference type="Pfam" id="PF00106">
    <property type="entry name" value="adh_short"/>
    <property type="match status" value="1"/>
</dbReference>
<evidence type="ECO:0000313" key="5">
    <source>
        <dbReference type="Proteomes" id="UP000236654"/>
    </source>
</evidence>
<evidence type="ECO:0000256" key="3">
    <source>
        <dbReference type="RuleBase" id="RU000363"/>
    </source>
</evidence>
<dbReference type="RefSeq" id="WP_101334868.1">
    <property type="nucleotide sequence ID" value="NZ_PJNI01000010.1"/>
</dbReference>
<dbReference type="InterPro" id="IPR002347">
    <property type="entry name" value="SDR_fam"/>
</dbReference>
<evidence type="ECO:0000313" key="4">
    <source>
        <dbReference type="EMBL" id="PKR80396.1"/>
    </source>
</evidence>
<reference evidence="4 5" key="1">
    <citation type="submission" date="2017-12" db="EMBL/GenBank/DDBJ databases">
        <title>The draft genome sequence of Brumimicrobium saltpan LHR20.</title>
        <authorList>
            <person name="Do Z.-J."/>
            <person name="Luo H.-R."/>
        </authorList>
    </citation>
    <scope>NUCLEOTIDE SEQUENCE [LARGE SCALE GENOMIC DNA]</scope>
    <source>
        <strain evidence="4 5">LHR20</strain>
    </source>
</reference>
<dbReference type="Gene3D" id="3.40.50.720">
    <property type="entry name" value="NAD(P)-binding Rossmann-like Domain"/>
    <property type="match status" value="1"/>
</dbReference>
<evidence type="ECO:0000256" key="2">
    <source>
        <dbReference type="ARBA" id="ARBA00023002"/>
    </source>
</evidence>
<dbReference type="SUPFAM" id="SSF51735">
    <property type="entry name" value="NAD(P)-binding Rossmann-fold domains"/>
    <property type="match status" value="1"/>
</dbReference>
<evidence type="ECO:0000256" key="1">
    <source>
        <dbReference type="ARBA" id="ARBA00006484"/>
    </source>
</evidence>
<dbReference type="PANTHER" id="PTHR42760:SF37">
    <property type="entry name" value="CLAVALDEHYDE DEHYDROGENASE"/>
    <property type="match status" value="1"/>
</dbReference>
<dbReference type="InterPro" id="IPR036291">
    <property type="entry name" value="NAD(P)-bd_dom_sf"/>
</dbReference>
<comment type="similarity">
    <text evidence="1 3">Belongs to the short-chain dehydrogenases/reductases (SDR) family.</text>
</comment>
<dbReference type="PROSITE" id="PS00061">
    <property type="entry name" value="ADH_SHORT"/>
    <property type="match status" value="1"/>
</dbReference>
<comment type="caution">
    <text evidence="4">The sequence shown here is derived from an EMBL/GenBank/DDBJ whole genome shotgun (WGS) entry which is preliminary data.</text>
</comment>
<dbReference type="GO" id="GO:0016616">
    <property type="term" value="F:oxidoreductase activity, acting on the CH-OH group of donors, NAD or NADP as acceptor"/>
    <property type="evidence" value="ECO:0007669"/>
    <property type="project" value="TreeGrafter"/>
</dbReference>
<dbReference type="PRINTS" id="PR00080">
    <property type="entry name" value="SDRFAMILY"/>
</dbReference>
<protein>
    <submittedName>
        <fullName evidence="4">Short-chain dehydrogenase</fullName>
    </submittedName>
</protein>
<name>A0A2I0R1F3_9FLAO</name>
<dbReference type="EMBL" id="PJNI01000010">
    <property type="protein sequence ID" value="PKR80396.1"/>
    <property type="molecule type" value="Genomic_DNA"/>
</dbReference>
<dbReference type="OrthoDB" id="9787298at2"/>
<dbReference type="PANTHER" id="PTHR42760">
    <property type="entry name" value="SHORT-CHAIN DEHYDROGENASES/REDUCTASES FAMILY MEMBER"/>
    <property type="match status" value="1"/>
</dbReference>
<dbReference type="CDD" id="cd05233">
    <property type="entry name" value="SDR_c"/>
    <property type="match status" value="1"/>
</dbReference>
<dbReference type="AlphaFoldDB" id="A0A2I0R1F3"/>
<gene>
    <name evidence="4" type="ORF">CW751_10015</name>
</gene>
<proteinExistence type="inferred from homology"/>
<sequence>MMNKVIVVIGASRGIGRELVTQFAQDKSNTVVALSRNVAAMEKVFSAPNIKFAFADLMADDLHETLDKTLQDLPAIDILVNNAGKLVNKPFLELTREDINTCYQTNAVGVMHATQYMVPKMLENGGHIVNISTMGAFQGSVKFPGLSAYSTSKAGITSFTELFAEEYKDTKIKMNCLCLGAAQTEMLEEAFPGMKAPVSAAEIASYIVDFAFNASKFFNGKVLPVSSTTP</sequence>
<accession>A0A2I0R1F3</accession>
<organism evidence="4 5">
    <name type="scientific">Brumimicrobium salinarum</name>
    <dbReference type="NCBI Taxonomy" id="2058658"/>
    <lineage>
        <taxon>Bacteria</taxon>
        <taxon>Pseudomonadati</taxon>
        <taxon>Bacteroidota</taxon>
        <taxon>Flavobacteriia</taxon>
        <taxon>Flavobacteriales</taxon>
        <taxon>Crocinitomicaceae</taxon>
        <taxon>Brumimicrobium</taxon>
    </lineage>
</organism>
<keyword evidence="5" id="KW-1185">Reference proteome</keyword>
<keyword evidence="2" id="KW-0560">Oxidoreductase</keyword>
<dbReference type="PRINTS" id="PR00081">
    <property type="entry name" value="GDHRDH"/>
</dbReference>